<feature type="domain" description="Signal transduction histidine kinase subgroup 3 dimerisation and phosphoacceptor" evidence="10">
    <location>
        <begin position="821"/>
        <end position="874"/>
    </location>
</feature>
<keyword evidence="9" id="KW-0472">Membrane</keyword>
<dbReference type="InterPro" id="IPR050482">
    <property type="entry name" value="Sensor_HK_TwoCompSys"/>
</dbReference>
<keyword evidence="12" id="KW-1185">Reference proteome</keyword>
<keyword evidence="9" id="KW-1133">Transmembrane helix</keyword>
<keyword evidence="9" id="KW-0812">Transmembrane</keyword>
<evidence type="ECO:0000256" key="1">
    <source>
        <dbReference type="ARBA" id="ARBA00000085"/>
    </source>
</evidence>
<evidence type="ECO:0000256" key="4">
    <source>
        <dbReference type="ARBA" id="ARBA00022679"/>
    </source>
</evidence>
<keyword evidence="5" id="KW-0547">Nucleotide-binding</keyword>
<dbReference type="GO" id="GO:0000155">
    <property type="term" value="F:phosphorelay sensor kinase activity"/>
    <property type="evidence" value="ECO:0007669"/>
    <property type="project" value="InterPro"/>
</dbReference>
<dbReference type="AlphaFoldDB" id="A0A5S5DTI2"/>
<dbReference type="GO" id="GO:0016020">
    <property type="term" value="C:membrane"/>
    <property type="evidence" value="ECO:0007669"/>
    <property type="project" value="InterPro"/>
</dbReference>
<dbReference type="SUPFAM" id="SSF69304">
    <property type="entry name" value="Tricorn protease N-terminal domain"/>
    <property type="match status" value="1"/>
</dbReference>
<evidence type="ECO:0000256" key="7">
    <source>
        <dbReference type="ARBA" id="ARBA00022840"/>
    </source>
</evidence>
<evidence type="ECO:0000313" key="11">
    <source>
        <dbReference type="EMBL" id="TYP99085.1"/>
    </source>
</evidence>
<evidence type="ECO:0000256" key="2">
    <source>
        <dbReference type="ARBA" id="ARBA00012438"/>
    </source>
</evidence>
<keyword evidence="7" id="KW-0067">ATP-binding</keyword>
<protein>
    <recommendedName>
        <fullName evidence="2">histidine kinase</fullName>
        <ecNumber evidence="2">2.7.13.3</ecNumber>
    </recommendedName>
</protein>
<dbReference type="InterPro" id="IPR036890">
    <property type="entry name" value="HATPase_C_sf"/>
</dbReference>
<proteinExistence type="predicted"/>
<keyword evidence="4" id="KW-0808">Transferase</keyword>
<evidence type="ECO:0000256" key="9">
    <source>
        <dbReference type="SAM" id="Phobius"/>
    </source>
</evidence>
<accession>A0A5S5DTI2</accession>
<evidence type="ECO:0000256" key="3">
    <source>
        <dbReference type="ARBA" id="ARBA00022553"/>
    </source>
</evidence>
<comment type="catalytic activity">
    <reaction evidence="1">
        <text>ATP + protein L-histidine = ADP + protein N-phospho-L-histidine.</text>
        <dbReference type="EC" id="2.7.13.3"/>
    </reaction>
</comment>
<evidence type="ECO:0000313" key="12">
    <source>
        <dbReference type="Proteomes" id="UP000323136"/>
    </source>
</evidence>
<dbReference type="Gene3D" id="2.130.10.10">
    <property type="entry name" value="YVTN repeat-like/Quinoprotein amine dehydrogenase"/>
    <property type="match status" value="2"/>
</dbReference>
<evidence type="ECO:0000256" key="5">
    <source>
        <dbReference type="ARBA" id="ARBA00022741"/>
    </source>
</evidence>
<dbReference type="SUPFAM" id="SSF63829">
    <property type="entry name" value="Calcium-dependent phosphotriesterase"/>
    <property type="match status" value="1"/>
</dbReference>
<keyword evidence="3" id="KW-0597">Phosphoprotein</keyword>
<organism evidence="11 12">
    <name type="scientific">Tenacibaculum adriaticum</name>
    <dbReference type="NCBI Taxonomy" id="413713"/>
    <lineage>
        <taxon>Bacteria</taxon>
        <taxon>Pseudomonadati</taxon>
        <taxon>Bacteroidota</taxon>
        <taxon>Flavobacteriia</taxon>
        <taxon>Flavobacteriales</taxon>
        <taxon>Flavobacteriaceae</taxon>
        <taxon>Tenacibaculum</taxon>
    </lineage>
</organism>
<sequence>MFLKNNLLFFFFIVYFYTIDSTTQQLVSSDTSVEYKKFDIHKGFGVYSVSFMEFDNLGWLWVSGSNLELIDGKIHERSAIIQRYDGNRFYTVPLPNFSGSPPNFIKLYKRLDGQFYAVLIWQNKEKIFLLNPETLVFKEVILPSSKENKDICLFSYKDFFMVYVRHNTEIKLFQLNKNLKLTEYPTPITLQKENTYPIFSNFIGFEDHFILSESRSGVYIYNDNGTLLKKLTLSDLGLTNKDPNFLIDIDTWFKRDGNIYVYFTDIEGCYKYSSKNKKWEKTIFFDLDKTDKFNKQLVFSDVKENLIKQELSGVNSQFKFNFKNNFYRAPINTNFINSSKIASRDLSKELFIENKGSFYHYTFDNANVSTFLKNSSIRGMLQLNSNEVLVSTQDSGWFLINLKTKTTKQYKMTMNGQPFIPKASRAIFEDETNYWSSYDKGIISIDKKTQEVTPFIYYEVAAMVEDEKYIYYGIPFYNLMKFDKESKKNITLTSTSKYDVQGILKVGNSIYLACEEGLVVFENEKTTLYNPKEKQEHSIFISIIQHPTYGILLGTRTGELFQFNPQTKEFTLLYKDKLNASIATILFDNKDGIWMNTYNGIVSYNPETKASTRFTMNDGLSFYEANRYSALKTGNGFFLVGTLNGVSYFNPEELTKKVIDAEFRLTATTYFDKTLKKEIKEKSPQKLKDLKSISLPPESKNLELQFSLFGIYDSNKIKYRYRLNKELWVDLFTDTEIRLSNLSAGKHILEIEAIDSANKNIGKPIVLSIFAGEFFYKSDWFYFLFFLGIFVIIFWFYLEERKKHVLKENFSNKIISTQEEERSRIAKELHDSIGQRLLVLQKTFSKNKNQEETELKMINDVINEVRNISHNLHPFQFRKLGLAKSLENMMDAFQKSSEVFYSYEIDDDIDVYISKEKGLFIFRMLQECIANVEKHANATACNLTIINEAKIIRFVLKDNGSGFMVNNAMNSNESLGLKSLQERAQFISAILNIQSNSKTGTIITIKIAK</sequence>
<keyword evidence="6 11" id="KW-0418">Kinase</keyword>
<dbReference type="Gene3D" id="3.30.565.10">
    <property type="entry name" value="Histidine kinase-like ATPase, C-terminal domain"/>
    <property type="match status" value="1"/>
</dbReference>
<dbReference type="GO" id="GO:0005524">
    <property type="term" value="F:ATP binding"/>
    <property type="evidence" value="ECO:0007669"/>
    <property type="project" value="UniProtKB-KW"/>
</dbReference>
<dbReference type="GO" id="GO:0046983">
    <property type="term" value="F:protein dimerization activity"/>
    <property type="evidence" value="ECO:0007669"/>
    <property type="project" value="InterPro"/>
</dbReference>
<dbReference type="InterPro" id="IPR015943">
    <property type="entry name" value="WD40/YVTN_repeat-like_dom_sf"/>
</dbReference>
<dbReference type="PANTHER" id="PTHR24421:SF10">
    <property type="entry name" value="NITRATE_NITRITE SENSOR PROTEIN NARQ"/>
    <property type="match status" value="1"/>
</dbReference>
<keyword evidence="8" id="KW-0902">Two-component regulatory system</keyword>
<evidence type="ECO:0000256" key="6">
    <source>
        <dbReference type="ARBA" id="ARBA00022777"/>
    </source>
</evidence>
<name>A0A5S5DTI2_9FLAO</name>
<dbReference type="Gene3D" id="1.20.5.1930">
    <property type="match status" value="1"/>
</dbReference>
<dbReference type="Proteomes" id="UP000323136">
    <property type="component" value="Unassembled WGS sequence"/>
</dbReference>
<gene>
    <name evidence="11" type="ORF">C7447_102403</name>
</gene>
<comment type="caution">
    <text evidence="11">The sequence shown here is derived from an EMBL/GenBank/DDBJ whole genome shotgun (WGS) entry which is preliminary data.</text>
</comment>
<dbReference type="Gene3D" id="2.60.40.10">
    <property type="entry name" value="Immunoglobulins"/>
    <property type="match status" value="1"/>
</dbReference>
<dbReference type="CDD" id="cd16917">
    <property type="entry name" value="HATPase_UhpB-NarQ-NarX-like"/>
    <property type="match status" value="1"/>
</dbReference>
<dbReference type="Pfam" id="PF07730">
    <property type="entry name" value="HisKA_3"/>
    <property type="match status" value="1"/>
</dbReference>
<dbReference type="EC" id="2.7.13.3" evidence="2"/>
<evidence type="ECO:0000259" key="10">
    <source>
        <dbReference type="Pfam" id="PF07730"/>
    </source>
</evidence>
<evidence type="ECO:0000256" key="8">
    <source>
        <dbReference type="ARBA" id="ARBA00023012"/>
    </source>
</evidence>
<dbReference type="InterPro" id="IPR013783">
    <property type="entry name" value="Ig-like_fold"/>
</dbReference>
<feature type="transmembrane region" description="Helical" evidence="9">
    <location>
        <begin position="780"/>
        <end position="798"/>
    </location>
</feature>
<dbReference type="InterPro" id="IPR011712">
    <property type="entry name" value="Sig_transdc_His_kin_sub3_dim/P"/>
</dbReference>
<reference evidence="11 12" key="1">
    <citation type="submission" date="2019-07" db="EMBL/GenBank/DDBJ databases">
        <title>Genomic Encyclopedia of Type Strains, Phase IV (KMG-IV): sequencing the most valuable type-strain genomes for metagenomic binning, comparative biology and taxonomic classification.</title>
        <authorList>
            <person name="Goeker M."/>
        </authorList>
    </citation>
    <scope>NUCLEOTIDE SEQUENCE [LARGE SCALE GENOMIC DNA]</scope>
    <source>
        <strain evidence="11 12">DSM 18961</strain>
    </source>
</reference>
<dbReference type="EMBL" id="VNIA01000002">
    <property type="protein sequence ID" value="TYP99085.1"/>
    <property type="molecule type" value="Genomic_DNA"/>
</dbReference>
<dbReference type="PANTHER" id="PTHR24421">
    <property type="entry name" value="NITRATE/NITRITE SENSOR PROTEIN NARX-RELATED"/>
    <property type="match status" value="1"/>
</dbReference>
<dbReference type="SUPFAM" id="SSF55874">
    <property type="entry name" value="ATPase domain of HSP90 chaperone/DNA topoisomerase II/histidine kinase"/>
    <property type="match status" value="1"/>
</dbReference>